<organism evidence="1 2">
    <name type="scientific">Micavibrio aeruginosavorus (strain ARL-13)</name>
    <dbReference type="NCBI Taxonomy" id="856793"/>
    <lineage>
        <taxon>Bacteria</taxon>
        <taxon>Pseudomonadati</taxon>
        <taxon>Bdellovibrionota</taxon>
        <taxon>Bdellovibrionia</taxon>
        <taxon>Bdellovibrionales</taxon>
        <taxon>Pseudobdellovibrionaceae</taxon>
        <taxon>Micavibrio</taxon>
    </lineage>
</organism>
<dbReference type="HOGENOM" id="CLU_1658781_0_0_5"/>
<dbReference type="KEGG" id="mai:MICA_1774"/>
<evidence type="ECO:0000313" key="1">
    <source>
        <dbReference type="EMBL" id="AEP10086.1"/>
    </source>
</evidence>
<reference evidence="1 2" key="1">
    <citation type="journal article" date="2011" name="BMC Genomics">
        <title>Genomic insights into an obligate epibiotic bacterial predator: Micavibrio aeruginosavorus ARL-13.</title>
        <authorList>
            <person name="Wang Z."/>
            <person name="Kadouri D."/>
            <person name="Wu M."/>
        </authorList>
    </citation>
    <scope>NUCLEOTIDE SEQUENCE [LARGE SCALE GENOMIC DNA]</scope>
    <source>
        <strain evidence="1 2">ARL-13</strain>
    </source>
</reference>
<accession>G2KSU1</accession>
<dbReference type="EMBL" id="CP002382">
    <property type="protein sequence ID" value="AEP10086.1"/>
    <property type="molecule type" value="Genomic_DNA"/>
</dbReference>
<keyword evidence="2" id="KW-1185">Reference proteome</keyword>
<dbReference type="RefSeq" id="WP_014103309.1">
    <property type="nucleotide sequence ID" value="NC_016026.1"/>
</dbReference>
<dbReference type="OrthoDB" id="8450994at2"/>
<evidence type="ECO:0000313" key="2">
    <source>
        <dbReference type="Proteomes" id="UP000009286"/>
    </source>
</evidence>
<sequence length="159" mass="17725">MTEIDAQSAAALLRWEAYAGWDLSEKPAAVLHQAHLDRSDFGSTFVFLGNGNFVKWSAIRALRFLINICGLTYAEARSAVDHYAKNKLMLDAVPATQEAETAKEIMTGCADIIEAVDTVNHMLSVLNPDDTMVVQYWKNVLDIIQSYQSKPMNTGIENW</sequence>
<gene>
    <name evidence="1" type="ordered locus">MICA_1774</name>
</gene>
<name>G2KSU1_MICAA</name>
<dbReference type="Proteomes" id="UP000009286">
    <property type="component" value="Chromosome"/>
</dbReference>
<proteinExistence type="predicted"/>
<protein>
    <submittedName>
        <fullName evidence="1">Uncharacterized protein</fullName>
    </submittedName>
</protein>
<dbReference type="AlphaFoldDB" id="G2KSU1"/>